<evidence type="ECO:0000313" key="2">
    <source>
        <dbReference type="Proteomes" id="UP000682782"/>
    </source>
</evidence>
<accession>A0AC61N860</accession>
<protein>
    <submittedName>
        <fullName evidence="1">PspC domain-containing protein</fullName>
    </submittedName>
</protein>
<sequence>MKKLCKSNKNRKICGVCGGIAEYLNADPTLIRLAFVVISMAAGTGLLAYIAAALIMPEANEVEE</sequence>
<gene>
    <name evidence="1" type="ORF">JYE49_05570</name>
</gene>
<reference evidence="1" key="1">
    <citation type="submission" date="2021-01" db="EMBL/GenBank/DDBJ databases">
        <title>Complete genome sequence of Clostridiales bacterium R-7.</title>
        <authorList>
            <person name="Mahoney-Kurpe S.C."/>
            <person name="Palevich N."/>
            <person name="Koike S."/>
            <person name="Moon C.D."/>
            <person name="Attwood G.T."/>
        </authorList>
    </citation>
    <scope>NUCLEOTIDE SEQUENCE</scope>
    <source>
        <strain evidence="1">R-7</strain>
    </source>
</reference>
<dbReference type="Proteomes" id="UP000682782">
    <property type="component" value="Chromosome"/>
</dbReference>
<proteinExistence type="predicted"/>
<evidence type="ECO:0000313" key="1">
    <source>
        <dbReference type="EMBL" id="QUC68161.1"/>
    </source>
</evidence>
<organism evidence="1 2">
    <name type="scientific">Aristaeella hokkaidonensis</name>
    <dbReference type="NCBI Taxonomy" id="3046382"/>
    <lineage>
        <taxon>Bacteria</taxon>
        <taxon>Bacillati</taxon>
        <taxon>Bacillota</taxon>
        <taxon>Clostridia</taxon>
        <taxon>Eubacteriales</taxon>
        <taxon>Aristaeellaceae</taxon>
        <taxon>Aristaeella</taxon>
    </lineage>
</organism>
<dbReference type="EMBL" id="CP068393">
    <property type="protein sequence ID" value="QUC68161.1"/>
    <property type="molecule type" value="Genomic_DNA"/>
</dbReference>
<keyword evidence="2" id="KW-1185">Reference proteome</keyword>
<name>A0AC61N860_9FIRM</name>